<keyword evidence="3" id="KW-1185">Reference proteome</keyword>
<proteinExistence type="predicted"/>
<sequence length="144" mass="16399">MKNQTKIKKVNWITLAIVLIVNIVSAVLTVYDLNTQTPSTFGDEEQSRVEFRWGMLHTMFFLVVLMLASILLAGWKRLFPFNAPLAIILTGFCYQLFFLTFIEGWVGMQGTLGMLVSFFIGMNLCIVYTVSMLSERRNAAKTKN</sequence>
<feature type="transmembrane region" description="Helical" evidence="1">
    <location>
        <begin position="12"/>
        <end position="31"/>
    </location>
</feature>
<evidence type="ECO:0000256" key="1">
    <source>
        <dbReference type="SAM" id="Phobius"/>
    </source>
</evidence>
<feature type="transmembrane region" description="Helical" evidence="1">
    <location>
        <begin position="85"/>
        <end position="106"/>
    </location>
</feature>
<comment type="caution">
    <text evidence="2">The sequence shown here is derived from an EMBL/GenBank/DDBJ whole genome shotgun (WGS) entry which is preliminary data.</text>
</comment>
<feature type="transmembrane region" description="Helical" evidence="1">
    <location>
        <begin position="51"/>
        <end position="73"/>
    </location>
</feature>
<dbReference type="AlphaFoldDB" id="A0A927CZ14"/>
<name>A0A927CZ14_9BACI</name>
<evidence type="ECO:0000313" key="2">
    <source>
        <dbReference type="EMBL" id="MBD3109631.1"/>
    </source>
</evidence>
<accession>A0A927CZ14</accession>
<dbReference type="Proteomes" id="UP000602076">
    <property type="component" value="Unassembled WGS sequence"/>
</dbReference>
<gene>
    <name evidence="2" type="ORF">IEO70_14885</name>
</gene>
<evidence type="ECO:0000313" key="3">
    <source>
        <dbReference type="Proteomes" id="UP000602076"/>
    </source>
</evidence>
<keyword evidence="1" id="KW-0812">Transmembrane</keyword>
<reference evidence="2" key="1">
    <citation type="submission" date="2020-09" db="EMBL/GenBank/DDBJ databases">
        <title>Bacillus faecalis sp. nov., a moderately halophilic bacterium isolated from cow faeces.</title>
        <authorList>
            <person name="Jiang L."/>
            <person name="Lee J."/>
        </authorList>
    </citation>
    <scope>NUCLEOTIDE SEQUENCE</scope>
    <source>
        <strain evidence="2">AGMB 02131</strain>
    </source>
</reference>
<feature type="transmembrane region" description="Helical" evidence="1">
    <location>
        <begin position="112"/>
        <end position="133"/>
    </location>
</feature>
<keyword evidence="1" id="KW-0472">Membrane</keyword>
<dbReference type="EMBL" id="JACXSI010000039">
    <property type="protein sequence ID" value="MBD3109631.1"/>
    <property type="molecule type" value="Genomic_DNA"/>
</dbReference>
<dbReference type="RefSeq" id="WP_190999165.1">
    <property type="nucleotide sequence ID" value="NZ_JACXSI010000039.1"/>
</dbReference>
<protein>
    <submittedName>
        <fullName evidence="2">RND transporter</fullName>
    </submittedName>
</protein>
<organism evidence="2 3">
    <name type="scientific">Peribacillus faecalis</name>
    <dbReference type="NCBI Taxonomy" id="2772559"/>
    <lineage>
        <taxon>Bacteria</taxon>
        <taxon>Bacillati</taxon>
        <taxon>Bacillota</taxon>
        <taxon>Bacilli</taxon>
        <taxon>Bacillales</taxon>
        <taxon>Bacillaceae</taxon>
        <taxon>Peribacillus</taxon>
    </lineage>
</organism>
<keyword evidence="1" id="KW-1133">Transmembrane helix</keyword>